<evidence type="ECO:0000313" key="2">
    <source>
        <dbReference type="Proteomes" id="UP001490365"/>
    </source>
</evidence>
<comment type="caution">
    <text evidence="1">The sequence shown here is derived from an EMBL/GenBank/DDBJ whole genome shotgun (WGS) entry which is preliminary data.</text>
</comment>
<dbReference type="Gene3D" id="3.40.50.720">
    <property type="entry name" value="NAD(P)-binding Rossmann-like Domain"/>
    <property type="match status" value="1"/>
</dbReference>
<dbReference type="Gene3D" id="3.90.25.10">
    <property type="entry name" value="UDP-galactose 4-epimerase, domain 1"/>
    <property type="match status" value="1"/>
</dbReference>
<dbReference type="InterPro" id="IPR036291">
    <property type="entry name" value="NAD(P)-bd_dom_sf"/>
</dbReference>
<dbReference type="InterPro" id="IPR052718">
    <property type="entry name" value="NmrA-type_oxidoreductase"/>
</dbReference>
<organism evidence="1 2">
    <name type="scientific">Streptomyces sp. 900105755</name>
    <dbReference type="NCBI Taxonomy" id="3154389"/>
    <lineage>
        <taxon>Bacteria</taxon>
        <taxon>Bacillati</taxon>
        <taxon>Actinomycetota</taxon>
        <taxon>Actinomycetes</taxon>
        <taxon>Kitasatosporales</taxon>
        <taxon>Streptomycetaceae</taxon>
        <taxon>Streptomyces</taxon>
    </lineage>
</organism>
<evidence type="ECO:0000313" key="1">
    <source>
        <dbReference type="EMBL" id="MER6272841.1"/>
    </source>
</evidence>
<gene>
    <name evidence="1" type="ORF">ABT211_37065</name>
</gene>
<dbReference type="PANTHER" id="PTHR47129">
    <property type="entry name" value="QUINONE OXIDOREDUCTASE 2"/>
    <property type="match status" value="1"/>
</dbReference>
<evidence type="ECO:0008006" key="3">
    <source>
        <dbReference type="Google" id="ProtNLM"/>
    </source>
</evidence>
<dbReference type="PANTHER" id="PTHR47129:SF1">
    <property type="entry name" value="NMRA-LIKE DOMAIN-CONTAINING PROTEIN"/>
    <property type="match status" value="1"/>
</dbReference>
<reference evidence="1 2" key="1">
    <citation type="submission" date="2024-06" db="EMBL/GenBank/DDBJ databases">
        <title>The Natural Products Discovery Center: Release of the First 8490 Sequenced Strains for Exploring Actinobacteria Biosynthetic Diversity.</title>
        <authorList>
            <person name="Kalkreuter E."/>
            <person name="Kautsar S.A."/>
            <person name="Yang D."/>
            <person name="Bader C.D."/>
            <person name="Teijaro C.N."/>
            <person name="Fluegel L."/>
            <person name="Davis C.M."/>
            <person name="Simpson J.R."/>
            <person name="Lauterbach L."/>
            <person name="Steele A.D."/>
            <person name="Gui C."/>
            <person name="Meng S."/>
            <person name="Li G."/>
            <person name="Viehrig K."/>
            <person name="Ye F."/>
            <person name="Su P."/>
            <person name="Kiefer A.F."/>
            <person name="Nichols A."/>
            <person name="Cepeda A.J."/>
            <person name="Yan W."/>
            <person name="Fan B."/>
            <person name="Jiang Y."/>
            <person name="Adhikari A."/>
            <person name="Zheng C.-J."/>
            <person name="Schuster L."/>
            <person name="Cowan T.M."/>
            <person name="Smanski M.J."/>
            <person name="Chevrette M.G."/>
            <person name="De Carvalho L.P.S."/>
            <person name="Shen B."/>
        </authorList>
    </citation>
    <scope>NUCLEOTIDE SEQUENCE [LARGE SCALE GENOMIC DNA]</scope>
    <source>
        <strain evidence="1 2">NPDC001694</strain>
    </source>
</reference>
<protein>
    <recommendedName>
        <fullName evidence="3">NmrA-like domain-containing protein</fullName>
    </recommendedName>
</protein>
<keyword evidence="2" id="KW-1185">Reference proteome</keyword>
<dbReference type="Proteomes" id="UP001490365">
    <property type="component" value="Unassembled WGS sequence"/>
</dbReference>
<proteinExistence type="predicted"/>
<accession>A0ABV1TS29</accession>
<dbReference type="EMBL" id="JBEOZM010000025">
    <property type="protein sequence ID" value="MER6272841.1"/>
    <property type="molecule type" value="Genomic_DNA"/>
</dbReference>
<sequence>MQAAAVILAGDRTFDGPVTLTAGQAVTFDDVAVMASQASGHEVTRVTLDDEAWIADKVAAGTPEAMARMTLTTFRAARQGRFAGVDPLLARLLGREPRSVADQRMDANAA</sequence>
<dbReference type="RefSeq" id="WP_351961137.1">
    <property type="nucleotide sequence ID" value="NZ_JBEOZM010000025.1"/>
</dbReference>
<name>A0ABV1TS29_9ACTN</name>
<dbReference type="SUPFAM" id="SSF51735">
    <property type="entry name" value="NAD(P)-binding Rossmann-fold domains"/>
    <property type="match status" value="1"/>
</dbReference>